<feature type="compositionally biased region" description="Basic and acidic residues" evidence="1">
    <location>
        <begin position="177"/>
        <end position="189"/>
    </location>
</feature>
<keyword evidence="3" id="KW-1185">Reference proteome</keyword>
<protein>
    <submittedName>
        <fullName evidence="2">Uncharacterized protein</fullName>
    </submittedName>
</protein>
<comment type="caution">
    <text evidence="2">The sequence shown here is derived from an EMBL/GenBank/DDBJ whole genome shotgun (WGS) entry which is preliminary data.</text>
</comment>
<feature type="region of interest" description="Disordered" evidence="1">
    <location>
        <begin position="76"/>
        <end position="95"/>
    </location>
</feature>
<dbReference type="AlphaFoldDB" id="A0A8S3ZRU0"/>
<organism evidence="2 3">
    <name type="scientific">Candidula unifasciata</name>
    <dbReference type="NCBI Taxonomy" id="100452"/>
    <lineage>
        <taxon>Eukaryota</taxon>
        <taxon>Metazoa</taxon>
        <taxon>Spiralia</taxon>
        <taxon>Lophotrochozoa</taxon>
        <taxon>Mollusca</taxon>
        <taxon>Gastropoda</taxon>
        <taxon>Heterobranchia</taxon>
        <taxon>Euthyneura</taxon>
        <taxon>Panpulmonata</taxon>
        <taxon>Eupulmonata</taxon>
        <taxon>Stylommatophora</taxon>
        <taxon>Helicina</taxon>
        <taxon>Helicoidea</taxon>
        <taxon>Geomitridae</taxon>
        <taxon>Candidula</taxon>
    </lineage>
</organism>
<feature type="region of interest" description="Disordered" evidence="1">
    <location>
        <begin position="123"/>
        <end position="160"/>
    </location>
</feature>
<feature type="region of interest" description="Disordered" evidence="1">
    <location>
        <begin position="170"/>
        <end position="189"/>
    </location>
</feature>
<evidence type="ECO:0000313" key="3">
    <source>
        <dbReference type="Proteomes" id="UP000678393"/>
    </source>
</evidence>
<dbReference type="Proteomes" id="UP000678393">
    <property type="component" value="Unassembled WGS sequence"/>
</dbReference>
<dbReference type="OrthoDB" id="10512939at2759"/>
<reference evidence="2" key="1">
    <citation type="submission" date="2021-04" db="EMBL/GenBank/DDBJ databases">
        <authorList>
            <consortium name="Molecular Ecology Group"/>
        </authorList>
    </citation>
    <scope>NUCLEOTIDE SEQUENCE</scope>
</reference>
<evidence type="ECO:0000256" key="1">
    <source>
        <dbReference type="SAM" id="MobiDB-lite"/>
    </source>
</evidence>
<accession>A0A8S3ZRU0</accession>
<feature type="compositionally biased region" description="Low complexity" evidence="1">
    <location>
        <begin position="78"/>
        <end position="92"/>
    </location>
</feature>
<proteinExistence type="predicted"/>
<feature type="compositionally biased region" description="Basic and acidic residues" evidence="1">
    <location>
        <begin position="149"/>
        <end position="160"/>
    </location>
</feature>
<sequence length="250" mass="27463">MAESTKPHQRSYIPFFLLRRAQRAGKGGRKSKVTRAAELRQTDVVSKSVDSLLAVASSISLPPNATVRTDLRPERHSLQQFSSPSSLSSSPSNTRIRRHSYGYTVNDKSEDSSEFFDCRDGVSDGDFTSSSQEPSPIRYPRATTTNESSDSRGRRQERFVKRQSTLSSLGMSTGFASDRDSADSDIDEKSSHVLDLDTSLLAGSEDDSSSYSESPTITVHTSRAKVGENIILCSISSTFYPARTSQKINT</sequence>
<name>A0A8S3ZRU0_9EUPU</name>
<gene>
    <name evidence="2" type="ORF">CUNI_LOCUS15903</name>
</gene>
<dbReference type="EMBL" id="CAJHNH020003979">
    <property type="protein sequence ID" value="CAG5130345.1"/>
    <property type="molecule type" value="Genomic_DNA"/>
</dbReference>
<evidence type="ECO:0000313" key="2">
    <source>
        <dbReference type="EMBL" id="CAG5130345.1"/>
    </source>
</evidence>